<dbReference type="InterPro" id="IPR001034">
    <property type="entry name" value="DeoR_HTH"/>
</dbReference>
<dbReference type="InterPro" id="IPR014036">
    <property type="entry name" value="DeoR-like_C"/>
</dbReference>
<keyword evidence="4" id="KW-0804">Transcription</keyword>
<dbReference type="PANTHER" id="PTHR30363">
    <property type="entry name" value="HTH-TYPE TRANSCRIPTIONAL REGULATOR SRLR-RELATED"/>
    <property type="match status" value="1"/>
</dbReference>
<dbReference type="Pfam" id="PF00455">
    <property type="entry name" value="DeoRC"/>
    <property type="match status" value="1"/>
</dbReference>
<dbReference type="InterPro" id="IPR036390">
    <property type="entry name" value="WH_DNA-bd_sf"/>
</dbReference>
<evidence type="ECO:0000256" key="5">
    <source>
        <dbReference type="ARBA" id="ARBA00024937"/>
    </source>
</evidence>
<proteinExistence type="predicted"/>
<accession>A0A6L5GEC1</accession>
<dbReference type="EMBL" id="WIAO01000033">
    <property type="protein sequence ID" value="MQM27988.1"/>
    <property type="molecule type" value="Genomic_DNA"/>
</dbReference>
<dbReference type="PROSITE" id="PS51000">
    <property type="entry name" value="HTH_DEOR_2"/>
    <property type="match status" value="1"/>
</dbReference>
<evidence type="ECO:0000256" key="4">
    <source>
        <dbReference type="ARBA" id="ARBA00023163"/>
    </source>
</evidence>
<dbReference type="Gene3D" id="1.10.10.10">
    <property type="entry name" value="Winged helix-like DNA-binding domain superfamily/Winged helix DNA-binding domain"/>
    <property type="match status" value="1"/>
</dbReference>
<name>A0A6L5GEC1_9ACTN</name>
<dbReference type="GO" id="GO:0003700">
    <property type="term" value="F:DNA-binding transcription factor activity"/>
    <property type="evidence" value="ECO:0007669"/>
    <property type="project" value="InterPro"/>
</dbReference>
<dbReference type="SUPFAM" id="SSF46785">
    <property type="entry name" value="Winged helix' DNA-binding domain"/>
    <property type="match status" value="1"/>
</dbReference>
<evidence type="ECO:0000256" key="2">
    <source>
        <dbReference type="ARBA" id="ARBA00022491"/>
    </source>
</evidence>
<protein>
    <recommendedName>
        <fullName evidence="1">Lactose phosphotransferase system repressor</fullName>
    </recommendedName>
</protein>
<sequence length="253" mass="26601">MFAEERQQRIAERARTEGRVDVADLAASFGVTTETIRRDLTALERRGVVKKVHGGAIPLERLGFEPTVAARDTVQTAAKERIAAAALAEVPEEGAILLDAGTTTARLAEALPGDRDLTVVTNSVLIASLLAAKPRLTVLIVGGKVRGRTMAAVDDWALRALADTFVDVAFLGANGISAERGLTTPDTGEAAVKRAMINAARTAVVLADHTKVGNDCLARFGTLDQVDLLVTDTGLDADLAADLEAADLKVRLA</sequence>
<dbReference type="RefSeq" id="WP_153027143.1">
    <property type="nucleotide sequence ID" value="NZ_WIAO01000033.1"/>
</dbReference>
<evidence type="ECO:0000256" key="1">
    <source>
        <dbReference type="ARBA" id="ARBA00021390"/>
    </source>
</evidence>
<dbReference type="InterPro" id="IPR050313">
    <property type="entry name" value="Carb_Metab_HTH_regulators"/>
</dbReference>
<dbReference type="SMART" id="SM01134">
    <property type="entry name" value="DeoRC"/>
    <property type="match status" value="1"/>
</dbReference>
<keyword evidence="3" id="KW-0805">Transcription regulation</keyword>
<dbReference type="Gene3D" id="3.40.50.1360">
    <property type="match status" value="1"/>
</dbReference>
<evidence type="ECO:0000313" key="8">
    <source>
        <dbReference type="Proteomes" id="UP000477750"/>
    </source>
</evidence>
<dbReference type="AlphaFoldDB" id="A0A6L5GEC1"/>
<dbReference type="InterPro" id="IPR036388">
    <property type="entry name" value="WH-like_DNA-bd_sf"/>
</dbReference>
<dbReference type="PANTHER" id="PTHR30363:SF4">
    <property type="entry name" value="GLYCEROL-3-PHOSPHATE REGULON REPRESSOR"/>
    <property type="match status" value="1"/>
</dbReference>
<organism evidence="7 8">
    <name type="scientific">Glycomyces albidus</name>
    <dbReference type="NCBI Taxonomy" id="2656774"/>
    <lineage>
        <taxon>Bacteria</taxon>
        <taxon>Bacillati</taxon>
        <taxon>Actinomycetota</taxon>
        <taxon>Actinomycetes</taxon>
        <taxon>Glycomycetales</taxon>
        <taxon>Glycomycetaceae</taxon>
        <taxon>Glycomyces</taxon>
    </lineage>
</organism>
<reference evidence="7 8" key="1">
    <citation type="submission" date="2019-10" db="EMBL/GenBank/DDBJ databases">
        <title>Glycomyces albidus sp. nov., a novel actinomycete isolated from rhizosphere soil of wheat (Triticum aestivum L.).</title>
        <authorList>
            <person name="Qian L."/>
        </authorList>
    </citation>
    <scope>NUCLEOTIDE SEQUENCE [LARGE SCALE GENOMIC DNA]</scope>
    <source>
        <strain evidence="7 8">NEAU-7082</strain>
    </source>
</reference>
<comment type="caution">
    <text evidence="7">The sequence shown here is derived from an EMBL/GenBank/DDBJ whole genome shotgun (WGS) entry which is preliminary data.</text>
</comment>
<comment type="function">
    <text evidence="5">Repressor of the lactose catabolism operon. Galactose-6-phosphate is the inducer.</text>
</comment>
<dbReference type="Pfam" id="PF08220">
    <property type="entry name" value="HTH_DeoR"/>
    <property type="match status" value="1"/>
</dbReference>
<dbReference type="PRINTS" id="PR00037">
    <property type="entry name" value="HTHLACR"/>
</dbReference>
<evidence type="ECO:0000313" key="7">
    <source>
        <dbReference type="EMBL" id="MQM27988.1"/>
    </source>
</evidence>
<dbReference type="InterPro" id="IPR037171">
    <property type="entry name" value="NagB/RpiA_transferase-like"/>
</dbReference>
<keyword evidence="8" id="KW-1185">Reference proteome</keyword>
<dbReference type="Proteomes" id="UP000477750">
    <property type="component" value="Unassembled WGS sequence"/>
</dbReference>
<evidence type="ECO:0000259" key="6">
    <source>
        <dbReference type="PROSITE" id="PS51000"/>
    </source>
</evidence>
<feature type="domain" description="HTH deoR-type" evidence="6">
    <location>
        <begin position="3"/>
        <end position="58"/>
    </location>
</feature>
<evidence type="ECO:0000256" key="3">
    <source>
        <dbReference type="ARBA" id="ARBA00023015"/>
    </source>
</evidence>
<dbReference type="SMART" id="SM00420">
    <property type="entry name" value="HTH_DEOR"/>
    <property type="match status" value="1"/>
</dbReference>
<dbReference type="SUPFAM" id="SSF100950">
    <property type="entry name" value="NagB/RpiA/CoA transferase-like"/>
    <property type="match status" value="1"/>
</dbReference>
<keyword evidence="2" id="KW-0678">Repressor</keyword>
<gene>
    <name evidence="7" type="ORF">GFD30_20820</name>
</gene>